<sequence length="89" mass="9669">MIAARSGKSTRANEMESEIGSGRTLQGCNDNLPMRPLAIKITTEVDSDVTVISHHSNSKVPPLEEMKGQDTVDVYQTRRSSITCGADSF</sequence>
<dbReference type="Proteomes" id="UP000186601">
    <property type="component" value="Unassembled WGS sequence"/>
</dbReference>
<evidence type="ECO:0000256" key="1">
    <source>
        <dbReference type="SAM" id="MobiDB-lite"/>
    </source>
</evidence>
<gene>
    <name evidence="2" type="ORF">PHLCEN_2v2619</name>
</gene>
<keyword evidence="3" id="KW-1185">Reference proteome</keyword>
<organism evidence="2 3">
    <name type="scientific">Hermanssonia centrifuga</name>
    <dbReference type="NCBI Taxonomy" id="98765"/>
    <lineage>
        <taxon>Eukaryota</taxon>
        <taxon>Fungi</taxon>
        <taxon>Dikarya</taxon>
        <taxon>Basidiomycota</taxon>
        <taxon>Agaricomycotina</taxon>
        <taxon>Agaricomycetes</taxon>
        <taxon>Polyporales</taxon>
        <taxon>Meruliaceae</taxon>
        <taxon>Hermanssonia</taxon>
    </lineage>
</organism>
<comment type="caution">
    <text evidence="2">The sequence shown here is derived from an EMBL/GenBank/DDBJ whole genome shotgun (WGS) entry which is preliminary data.</text>
</comment>
<feature type="region of interest" description="Disordered" evidence="1">
    <location>
        <begin position="1"/>
        <end position="31"/>
    </location>
</feature>
<dbReference type="EMBL" id="MLYV02000245">
    <property type="protein sequence ID" value="PSS29888.1"/>
    <property type="molecule type" value="Genomic_DNA"/>
</dbReference>
<accession>A0A2R6RIQ8</accession>
<evidence type="ECO:0000313" key="3">
    <source>
        <dbReference type="Proteomes" id="UP000186601"/>
    </source>
</evidence>
<dbReference type="AlphaFoldDB" id="A0A2R6RIQ8"/>
<reference evidence="2 3" key="1">
    <citation type="submission" date="2018-02" db="EMBL/GenBank/DDBJ databases">
        <title>Genome sequence of the basidiomycete white-rot fungus Phlebia centrifuga.</title>
        <authorList>
            <person name="Granchi Z."/>
            <person name="Peng M."/>
            <person name="de Vries R.P."/>
            <person name="Hilden K."/>
            <person name="Makela M.R."/>
            <person name="Grigoriev I."/>
            <person name="Riley R."/>
        </authorList>
    </citation>
    <scope>NUCLEOTIDE SEQUENCE [LARGE SCALE GENOMIC DNA]</scope>
    <source>
        <strain evidence="2 3">FBCC195</strain>
    </source>
</reference>
<protein>
    <submittedName>
        <fullName evidence="2">Uncharacterized protein</fullName>
    </submittedName>
</protein>
<proteinExistence type="predicted"/>
<evidence type="ECO:0000313" key="2">
    <source>
        <dbReference type="EMBL" id="PSS29888.1"/>
    </source>
</evidence>
<name>A0A2R6RIQ8_9APHY</name>